<dbReference type="AlphaFoldDB" id="A0A6A5V445"/>
<evidence type="ECO:0000313" key="1">
    <source>
        <dbReference type="EMBL" id="KAF1969806.1"/>
    </source>
</evidence>
<feature type="non-terminal residue" evidence="1">
    <location>
        <position position="1"/>
    </location>
</feature>
<organism evidence="1 2">
    <name type="scientific">Bimuria novae-zelandiae CBS 107.79</name>
    <dbReference type="NCBI Taxonomy" id="1447943"/>
    <lineage>
        <taxon>Eukaryota</taxon>
        <taxon>Fungi</taxon>
        <taxon>Dikarya</taxon>
        <taxon>Ascomycota</taxon>
        <taxon>Pezizomycotina</taxon>
        <taxon>Dothideomycetes</taxon>
        <taxon>Pleosporomycetidae</taxon>
        <taxon>Pleosporales</taxon>
        <taxon>Massarineae</taxon>
        <taxon>Didymosphaeriaceae</taxon>
        <taxon>Bimuria</taxon>
    </lineage>
</organism>
<evidence type="ECO:0000313" key="2">
    <source>
        <dbReference type="Proteomes" id="UP000800036"/>
    </source>
</evidence>
<dbReference type="EMBL" id="ML976706">
    <property type="protein sequence ID" value="KAF1969806.1"/>
    <property type="molecule type" value="Genomic_DNA"/>
</dbReference>
<proteinExistence type="predicted"/>
<keyword evidence="2" id="KW-1185">Reference proteome</keyword>
<protein>
    <submittedName>
        <fullName evidence="1">Uncharacterized protein</fullName>
    </submittedName>
</protein>
<reference evidence="1" key="1">
    <citation type="journal article" date="2020" name="Stud. Mycol.">
        <title>101 Dothideomycetes genomes: a test case for predicting lifestyles and emergence of pathogens.</title>
        <authorList>
            <person name="Haridas S."/>
            <person name="Albert R."/>
            <person name="Binder M."/>
            <person name="Bloem J."/>
            <person name="Labutti K."/>
            <person name="Salamov A."/>
            <person name="Andreopoulos B."/>
            <person name="Baker S."/>
            <person name="Barry K."/>
            <person name="Bills G."/>
            <person name="Bluhm B."/>
            <person name="Cannon C."/>
            <person name="Castanera R."/>
            <person name="Culley D."/>
            <person name="Daum C."/>
            <person name="Ezra D."/>
            <person name="Gonzalez J."/>
            <person name="Henrissat B."/>
            <person name="Kuo A."/>
            <person name="Liang C."/>
            <person name="Lipzen A."/>
            <person name="Lutzoni F."/>
            <person name="Magnuson J."/>
            <person name="Mondo S."/>
            <person name="Nolan M."/>
            <person name="Ohm R."/>
            <person name="Pangilinan J."/>
            <person name="Park H.-J."/>
            <person name="Ramirez L."/>
            <person name="Alfaro M."/>
            <person name="Sun H."/>
            <person name="Tritt A."/>
            <person name="Yoshinaga Y."/>
            <person name="Zwiers L.-H."/>
            <person name="Turgeon B."/>
            <person name="Goodwin S."/>
            <person name="Spatafora J."/>
            <person name="Crous P."/>
            <person name="Grigoriev I."/>
        </authorList>
    </citation>
    <scope>NUCLEOTIDE SEQUENCE</scope>
    <source>
        <strain evidence="1">CBS 107.79</strain>
    </source>
</reference>
<name>A0A6A5V445_9PLEO</name>
<dbReference type="Proteomes" id="UP000800036">
    <property type="component" value="Unassembled WGS sequence"/>
</dbReference>
<sequence>HAIRITQYLIHHHECDGAHDLKVLPVRLRSDPESAVRSTLLLSPHTPLAIDGRATHKQSRLAAAQHHCRSQPLRTQGKYIYTTKKLQTFPLCRLTPRRVVLRAHRIPNGCEVHAARPHTIVTEPTDNKHYCSFTSTPPPHAQPPYNTPSIHAQLNPYLTQEPCFEVSSYCNYTRI</sequence>
<accession>A0A6A5V445</accession>
<gene>
    <name evidence="1" type="ORF">BU23DRAFT_601395</name>
</gene>